<comment type="caution">
    <text evidence="1">The sequence shown here is derived from an EMBL/GenBank/DDBJ whole genome shotgun (WGS) entry which is preliminary data.</text>
</comment>
<dbReference type="Proteomes" id="UP000331127">
    <property type="component" value="Unassembled WGS sequence"/>
</dbReference>
<sequence length="119" mass="12697">MSTSPTVRRVLLIACHVLPIVAPGVPLSEVITRVVGAIKAPGLACEVAVADSLAAVVAHLRIGIKRDPAKIVDDWAANRSLREVRRLLAEIAGDHAVVQQLCDEHDAETRRLERGGLDG</sequence>
<organism evidence="1 2">
    <name type="scientific">Acrocarpospora macrocephala</name>
    <dbReference type="NCBI Taxonomy" id="150177"/>
    <lineage>
        <taxon>Bacteria</taxon>
        <taxon>Bacillati</taxon>
        <taxon>Actinomycetota</taxon>
        <taxon>Actinomycetes</taxon>
        <taxon>Streptosporangiales</taxon>
        <taxon>Streptosporangiaceae</taxon>
        <taxon>Acrocarpospora</taxon>
    </lineage>
</organism>
<proteinExistence type="predicted"/>
<reference evidence="1 2" key="1">
    <citation type="submission" date="2019-10" db="EMBL/GenBank/DDBJ databases">
        <title>Whole genome shotgun sequence of Acrocarpospora macrocephala NBRC 16266.</title>
        <authorList>
            <person name="Ichikawa N."/>
            <person name="Kimura A."/>
            <person name="Kitahashi Y."/>
            <person name="Komaki H."/>
            <person name="Oguchi A."/>
        </authorList>
    </citation>
    <scope>NUCLEOTIDE SEQUENCE [LARGE SCALE GENOMIC DNA]</scope>
    <source>
        <strain evidence="1 2">NBRC 16266</strain>
    </source>
</reference>
<gene>
    <name evidence="1" type="ORF">Amac_010880</name>
</gene>
<evidence type="ECO:0000313" key="1">
    <source>
        <dbReference type="EMBL" id="GES07493.1"/>
    </source>
</evidence>
<dbReference type="AlphaFoldDB" id="A0A5M3WKB1"/>
<protein>
    <submittedName>
        <fullName evidence="1">Uncharacterized protein</fullName>
    </submittedName>
</protein>
<evidence type="ECO:0000313" key="2">
    <source>
        <dbReference type="Proteomes" id="UP000331127"/>
    </source>
</evidence>
<dbReference type="RefSeq" id="WP_155353199.1">
    <property type="nucleotide sequence ID" value="NZ_BAAAHL010000012.1"/>
</dbReference>
<dbReference type="EMBL" id="BLAE01000006">
    <property type="protein sequence ID" value="GES07493.1"/>
    <property type="molecule type" value="Genomic_DNA"/>
</dbReference>
<name>A0A5M3WKB1_9ACTN</name>
<accession>A0A5M3WKB1</accession>
<keyword evidence="2" id="KW-1185">Reference proteome</keyword>